<dbReference type="CDD" id="cd00405">
    <property type="entry name" value="PRAI"/>
    <property type="match status" value="1"/>
</dbReference>
<name>A0ABS2QL13_9BACI</name>
<gene>
    <name evidence="9" type="primary">trpF</name>
    <name evidence="11" type="ORF">JOC77_003301</name>
</gene>
<dbReference type="Pfam" id="PF00697">
    <property type="entry name" value="PRAI"/>
    <property type="match status" value="1"/>
</dbReference>
<evidence type="ECO:0000256" key="7">
    <source>
        <dbReference type="ARBA" id="ARBA00023141"/>
    </source>
</evidence>
<protein>
    <recommendedName>
        <fullName evidence="4 9">N-(5'-phosphoribosyl)anthranilate isomerase</fullName>
        <shortName evidence="9">PRAI</shortName>
        <ecNumber evidence="3 9">5.3.1.24</ecNumber>
    </recommendedName>
</protein>
<dbReference type="InterPro" id="IPR044643">
    <property type="entry name" value="TrpF_fam"/>
</dbReference>
<dbReference type="EMBL" id="JAFBFI010000016">
    <property type="protein sequence ID" value="MBM7693857.1"/>
    <property type="molecule type" value="Genomic_DNA"/>
</dbReference>
<dbReference type="Gene3D" id="3.20.20.70">
    <property type="entry name" value="Aldolase class I"/>
    <property type="match status" value="1"/>
</dbReference>
<dbReference type="InterPro" id="IPR011060">
    <property type="entry name" value="RibuloseP-bd_barrel"/>
</dbReference>
<feature type="domain" description="N-(5'phosphoribosyl) anthranilate isomerase (PRAI)" evidence="10">
    <location>
        <begin position="3"/>
        <end position="196"/>
    </location>
</feature>
<evidence type="ECO:0000256" key="8">
    <source>
        <dbReference type="ARBA" id="ARBA00023235"/>
    </source>
</evidence>
<comment type="similarity">
    <text evidence="9">Belongs to the TrpF family.</text>
</comment>
<dbReference type="InterPro" id="IPR001240">
    <property type="entry name" value="PRAI_dom"/>
</dbReference>
<dbReference type="PANTHER" id="PTHR42894:SF1">
    <property type="entry name" value="N-(5'-PHOSPHORIBOSYL)ANTHRANILATE ISOMERASE"/>
    <property type="match status" value="1"/>
</dbReference>
<dbReference type="SUPFAM" id="SSF51366">
    <property type="entry name" value="Ribulose-phoshate binding barrel"/>
    <property type="match status" value="1"/>
</dbReference>
<evidence type="ECO:0000256" key="4">
    <source>
        <dbReference type="ARBA" id="ARBA00022272"/>
    </source>
</evidence>
<evidence type="ECO:0000256" key="2">
    <source>
        <dbReference type="ARBA" id="ARBA00004664"/>
    </source>
</evidence>
<keyword evidence="8 9" id="KW-0413">Isomerase</keyword>
<dbReference type="EC" id="5.3.1.24" evidence="3 9"/>
<keyword evidence="6 9" id="KW-0822">Tryptophan biosynthesis</keyword>
<comment type="caution">
    <text evidence="11">The sequence shown here is derived from an EMBL/GenBank/DDBJ whole genome shotgun (WGS) entry which is preliminary data.</text>
</comment>
<dbReference type="Proteomes" id="UP000823486">
    <property type="component" value="Unassembled WGS sequence"/>
</dbReference>
<dbReference type="PANTHER" id="PTHR42894">
    <property type="entry name" value="N-(5'-PHOSPHORIBOSYL)ANTHRANILATE ISOMERASE"/>
    <property type="match status" value="1"/>
</dbReference>
<dbReference type="InterPro" id="IPR013785">
    <property type="entry name" value="Aldolase_TIM"/>
</dbReference>
<dbReference type="GO" id="GO:0004640">
    <property type="term" value="F:phosphoribosylanthranilate isomerase activity"/>
    <property type="evidence" value="ECO:0007669"/>
    <property type="project" value="UniProtKB-EC"/>
</dbReference>
<proteinExistence type="inferred from homology"/>
<comment type="catalytic activity">
    <reaction evidence="1 9">
        <text>N-(5-phospho-beta-D-ribosyl)anthranilate = 1-(2-carboxyphenylamino)-1-deoxy-D-ribulose 5-phosphate</text>
        <dbReference type="Rhea" id="RHEA:21540"/>
        <dbReference type="ChEBI" id="CHEBI:18277"/>
        <dbReference type="ChEBI" id="CHEBI:58613"/>
        <dbReference type="EC" id="5.3.1.24"/>
    </reaction>
</comment>
<dbReference type="HAMAP" id="MF_00135">
    <property type="entry name" value="PRAI"/>
    <property type="match status" value="1"/>
</dbReference>
<organism evidence="11 12">
    <name type="scientific">Peribacillus deserti</name>
    <dbReference type="NCBI Taxonomy" id="673318"/>
    <lineage>
        <taxon>Bacteria</taxon>
        <taxon>Bacillati</taxon>
        <taxon>Bacillota</taxon>
        <taxon>Bacilli</taxon>
        <taxon>Bacillales</taxon>
        <taxon>Bacillaceae</taxon>
        <taxon>Peribacillus</taxon>
    </lineage>
</organism>
<evidence type="ECO:0000256" key="5">
    <source>
        <dbReference type="ARBA" id="ARBA00022605"/>
    </source>
</evidence>
<evidence type="ECO:0000313" key="12">
    <source>
        <dbReference type="Proteomes" id="UP000823486"/>
    </source>
</evidence>
<evidence type="ECO:0000256" key="1">
    <source>
        <dbReference type="ARBA" id="ARBA00001164"/>
    </source>
</evidence>
<reference evidence="11 12" key="1">
    <citation type="submission" date="2021-01" db="EMBL/GenBank/DDBJ databases">
        <title>Genomic Encyclopedia of Type Strains, Phase IV (KMG-IV): sequencing the most valuable type-strain genomes for metagenomic binning, comparative biology and taxonomic classification.</title>
        <authorList>
            <person name="Goeker M."/>
        </authorList>
    </citation>
    <scope>NUCLEOTIDE SEQUENCE [LARGE SCALE GENOMIC DNA]</scope>
    <source>
        <strain evidence="11 12">DSM 105482</strain>
    </source>
</reference>
<keyword evidence="12" id="KW-1185">Reference proteome</keyword>
<evidence type="ECO:0000313" key="11">
    <source>
        <dbReference type="EMBL" id="MBM7693857.1"/>
    </source>
</evidence>
<comment type="pathway">
    <text evidence="2 9">Amino-acid biosynthesis; L-tryptophan biosynthesis; L-tryptophan from chorismate: step 3/5.</text>
</comment>
<evidence type="ECO:0000256" key="3">
    <source>
        <dbReference type="ARBA" id="ARBA00012572"/>
    </source>
</evidence>
<evidence type="ECO:0000259" key="10">
    <source>
        <dbReference type="Pfam" id="PF00697"/>
    </source>
</evidence>
<keyword evidence="5 9" id="KW-0028">Amino-acid biosynthesis</keyword>
<evidence type="ECO:0000256" key="6">
    <source>
        <dbReference type="ARBA" id="ARBA00022822"/>
    </source>
</evidence>
<keyword evidence="7 9" id="KW-0057">Aromatic amino acid biosynthesis</keyword>
<accession>A0ABS2QL13</accession>
<sequence length="204" mass="22601">MKVKICGIMDREAAHAAVAYGADALGFVFAESKRKIDKERAKQIIDSLPEEIQKVGVFVNESKEHIEEIAVYTGLTMIQLHGEEEDELIQVLSLPVIKGIPFQTEIDTVLRKSKADYILLDAPKGKYRGGNGHSFNWQDARDLGIEVKNLILAGGLTPENVEEAIMIIKPFMVDVSSGVETDGKKDLEKIKKFIENSKTGVMSK</sequence>
<dbReference type="RefSeq" id="WP_204544971.1">
    <property type="nucleotide sequence ID" value="NZ_JAFBFI010000016.1"/>
</dbReference>
<evidence type="ECO:0000256" key="9">
    <source>
        <dbReference type="HAMAP-Rule" id="MF_00135"/>
    </source>
</evidence>